<evidence type="ECO:0000313" key="3">
    <source>
        <dbReference type="Proteomes" id="UP001341840"/>
    </source>
</evidence>
<feature type="compositionally biased region" description="Polar residues" evidence="1">
    <location>
        <begin position="38"/>
        <end position="51"/>
    </location>
</feature>
<protein>
    <submittedName>
        <fullName evidence="2">Uncharacterized protein</fullName>
    </submittedName>
</protein>
<comment type="caution">
    <text evidence="2">The sequence shown here is derived from an EMBL/GenBank/DDBJ whole genome shotgun (WGS) entry which is preliminary data.</text>
</comment>
<gene>
    <name evidence="2" type="ORF">PIB30_055674</name>
</gene>
<proteinExistence type="predicted"/>
<evidence type="ECO:0000256" key="1">
    <source>
        <dbReference type="SAM" id="MobiDB-lite"/>
    </source>
</evidence>
<feature type="region of interest" description="Disordered" evidence="1">
    <location>
        <begin position="16"/>
        <end position="64"/>
    </location>
</feature>
<sequence>MAGGLEAITAMHRRLLTGNSATEEGSVSTTHSNKDIAQGTSEVVKTGLSPSSSPPRKKQWKKKEGFKASEFISSCLMSEETEGRVFEFAVEDELIRIQKMMLRLAVLSYDVGREIPNFQSTIASKDKAEHESAVQIKSLKATLATLQEENKKLENDAKSAN</sequence>
<reference evidence="2 3" key="1">
    <citation type="journal article" date="2023" name="Plants (Basel)">
        <title>Bridging the Gap: Combining Genomics and Transcriptomics Approaches to Understand Stylosanthes scabra, an Orphan Legume from the Brazilian Caatinga.</title>
        <authorList>
            <person name="Ferreira-Neto J.R.C."/>
            <person name="da Silva M.D."/>
            <person name="Binneck E."/>
            <person name="de Melo N.F."/>
            <person name="da Silva R.H."/>
            <person name="de Melo A.L.T.M."/>
            <person name="Pandolfi V."/>
            <person name="Bustamante F.O."/>
            <person name="Brasileiro-Vidal A.C."/>
            <person name="Benko-Iseppon A.M."/>
        </authorList>
    </citation>
    <scope>NUCLEOTIDE SEQUENCE [LARGE SCALE GENOMIC DNA]</scope>
    <source>
        <tissue evidence="2">Leaves</tissue>
    </source>
</reference>
<evidence type="ECO:0000313" key="2">
    <source>
        <dbReference type="EMBL" id="MED6221528.1"/>
    </source>
</evidence>
<name>A0ABU6ZHT8_9FABA</name>
<dbReference type="Proteomes" id="UP001341840">
    <property type="component" value="Unassembled WGS sequence"/>
</dbReference>
<accession>A0ABU6ZHT8</accession>
<feature type="compositionally biased region" description="Polar residues" evidence="1">
    <location>
        <begin position="17"/>
        <end position="31"/>
    </location>
</feature>
<organism evidence="2 3">
    <name type="scientific">Stylosanthes scabra</name>
    <dbReference type="NCBI Taxonomy" id="79078"/>
    <lineage>
        <taxon>Eukaryota</taxon>
        <taxon>Viridiplantae</taxon>
        <taxon>Streptophyta</taxon>
        <taxon>Embryophyta</taxon>
        <taxon>Tracheophyta</taxon>
        <taxon>Spermatophyta</taxon>
        <taxon>Magnoliopsida</taxon>
        <taxon>eudicotyledons</taxon>
        <taxon>Gunneridae</taxon>
        <taxon>Pentapetalae</taxon>
        <taxon>rosids</taxon>
        <taxon>fabids</taxon>
        <taxon>Fabales</taxon>
        <taxon>Fabaceae</taxon>
        <taxon>Papilionoideae</taxon>
        <taxon>50 kb inversion clade</taxon>
        <taxon>dalbergioids sensu lato</taxon>
        <taxon>Dalbergieae</taxon>
        <taxon>Pterocarpus clade</taxon>
        <taxon>Stylosanthes</taxon>
    </lineage>
</organism>
<keyword evidence="3" id="KW-1185">Reference proteome</keyword>
<dbReference type="EMBL" id="JASCZI010272297">
    <property type="protein sequence ID" value="MED6221528.1"/>
    <property type="molecule type" value="Genomic_DNA"/>
</dbReference>